<evidence type="ECO:0000256" key="4">
    <source>
        <dbReference type="SAM" id="MobiDB-lite"/>
    </source>
</evidence>
<dbReference type="PANTHER" id="PTHR30146:SF155">
    <property type="entry name" value="ALANINE RACEMASE"/>
    <property type="match status" value="1"/>
</dbReference>
<organism evidence="6 7">
    <name type="scientific">Streptomyces xinghaiensis</name>
    <dbReference type="NCBI Taxonomy" id="1038928"/>
    <lineage>
        <taxon>Bacteria</taxon>
        <taxon>Bacillati</taxon>
        <taxon>Actinomycetota</taxon>
        <taxon>Actinomycetes</taxon>
        <taxon>Kitasatosporales</taxon>
        <taxon>Streptomycetaceae</taxon>
        <taxon>Streptomyces</taxon>
    </lineage>
</organism>
<gene>
    <name evidence="6" type="ORF">SFRA_016950</name>
</gene>
<keyword evidence="7" id="KW-1185">Reference proteome</keyword>
<comment type="caution">
    <text evidence="6">The sequence shown here is derived from an EMBL/GenBank/DDBJ whole genome shotgun (WGS) entry which is preliminary data.</text>
</comment>
<evidence type="ECO:0000256" key="1">
    <source>
        <dbReference type="ARBA" id="ARBA00023015"/>
    </source>
</evidence>
<evidence type="ECO:0000256" key="3">
    <source>
        <dbReference type="ARBA" id="ARBA00023163"/>
    </source>
</evidence>
<dbReference type="Gene3D" id="3.40.50.2300">
    <property type="match status" value="2"/>
</dbReference>
<accession>A0A3R7ISA8</accession>
<dbReference type="InterPro" id="IPR028082">
    <property type="entry name" value="Peripla_BP_I"/>
</dbReference>
<proteinExistence type="predicted"/>
<protein>
    <submittedName>
        <fullName evidence="6">LacI family transcriptional regulator</fullName>
    </submittedName>
</protein>
<dbReference type="Pfam" id="PF13377">
    <property type="entry name" value="Peripla_BP_3"/>
    <property type="match status" value="1"/>
</dbReference>
<dbReference type="AlphaFoldDB" id="A0A3R7ISA8"/>
<dbReference type="EMBL" id="JNAD02000007">
    <property type="protein sequence ID" value="RKM95039.1"/>
    <property type="molecule type" value="Genomic_DNA"/>
</dbReference>
<dbReference type="SUPFAM" id="SSF53822">
    <property type="entry name" value="Periplasmic binding protein-like I"/>
    <property type="match status" value="1"/>
</dbReference>
<evidence type="ECO:0000256" key="2">
    <source>
        <dbReference type="ARBA" id="ARBA00023125"/>
    </source>
</evidence>
<evidence type="ECO:0000313" key="7">
    <source>
        <dbReference type="Proteomes" id="UP000028058"/>
    </source>
</evidence>
<keyword evidence="2" id="KW-0238">DNA-binding</keyword>
<dbReference type="Proteomes" id="UP000028058">
    <property type="component" value="Unassembled WGS sequence"/>
</dbReference>
<name>A0A3R7ISA8_9ACTN</name>
<keyword evidence="3" id="KW-0804">Transcription</keyword>
<reference evidence="6 7" key="1">
    <citation type="journal article" date="2014" name="Genome Announc.">
        <title>Draft Genome Sequence of Streptomyces fradiae ATCC 19609, a Strain Highly Sensitive to Antibiotics.</title>
        <authorList>
            <person name="Bekker O.B."/>
            <person name="Klimina K.M."/>
            <person name="Vatlin A.A."/>
            <person name="Zakharevich N.V."/>
            <person name="Kasianov A.S."/>
            <person name="Danilenko V.N."/>
        </authorList>
    </citation>
    <scope>NUCLEOTIDE SEQUENCE [LARGE SCALE GENOMIC DNA]</scope>
    <source>
        <strain evidence="6 7">ATCC 19609</strain>
    </source>
</reference>
<feature type="region of interest" description="Disordered" evidence="4">
    <location>
        <begin position="276"/>
        <end position="298"/>
    </location>
</feature>
<keyword evidence="1" id="KW-0805">Transcription regulation</keyword>
<dbReference type="InterPro" id="IPR046335">
    <property type="entry name" value="LacI/GalR-like_sensor"/>
</dbReference>
<dbReference type="GO" id="GO:0003700">
    <property type="term" value="F:DNA-binding transcription factor activity"/>
    <property type="evidence" value="ECO:0007669"/>
    <property type="project" value="TreeGrafter"/>
</dbReference>
<evidence type="ECO:0000259" key="5">
    <source>
        <dbReference type="Pfam" id="PF13377"/>
    </source>
</evidence>
<dbReference type="OrthoDB" id="1938857at2"/>
<dbReference type="PANTHER" id="PTHR30146">
    <property type="entry name" value="LACI-RELATED TRANSCRIPTIONAL REPRESSOR"/>
    <property type="match status" value="1"/>
</dbReference>
<feature type="domain" description="Transcriptional regulator LacI/GalR-like sensor" evidence="5">
    <location>
        <begin position="119"/>
        <end position="276"/>
    </location>
</feature>
<dbReference type="GO" id="GO:0000976">
    <property type="term" value="F:transcription cis-regulatory region binding"/>
    <property type="evidence" value="ECO:0007669"/>
    <property type="project" value="TreeGrafter"/>
</dbReference>
<sequence>MTGTGAVGLVLARPARLLGVEPFFMEFIAGIEEILAERGMSLLLHVVPAQDAELAAYRRWAERRLVDAVAVVNLTAGDRRPARLRELGLPAVLVGTWEEDPAAPAVRTDDAGPVREALARLLELGHRRIARVSGPAELLHTRNRTAALEDGCRAAGLEPPVIVEGDYSAEAGERLTARLLGADRPPTAILYDNDVMAVAGLATAKELGFAVPERLSLIAWDDSTLCRLASPPLTTMSLDVHQYGVLVARSVLELVDGRPVAERSLPTARYVERGSTAPRAAGAEGTAGVAGAAGTTGA</sequence>
<evidence type="ECO:0000313" key="6">
    <source>
        <dbReference type="EMBL" id="RKM95039.1"/>
    </source>
</evidence>
<feature type="compositionally biased region" description="Low complexity" evidence="4">
    <location>
        <begin position="280"/>
        <end position="298"/>
    </location>
</feature>